<evidence type="ECO:0008006" key="3">
    <source>
        <dbReference type="Google" id="ProtNLM"/>
    </source>
</evidence>
<keyword evidence="2" id="KW-1185">Reference proteome</keyword>
<protein>
    <recommendedName>
        <fullName evidence="3">HYR domain-containing protein</fullName>
    </recommendedName>
</protein>
<gene>
    <name evidence="1" type="ORF">CYMTET_23033</name>
</gene>
<accession>A0AAE0FZ37</accession>
<proteinExistence type="predicted"/>
<evidence type="ECO:0000313" key="1">
    <source>
        <dbReference type="EMBL" id="KAK3268468.1"/>
    </source>
</evidence>
<organism evidence="1 2">
    <name type="scientific">Cymbomonas tetramitiformis</name>
    <dbReference type="NCBI Taxonomy" id="36881"/>
    <lineage>
        <taxon>Eukaryota</taxon>
        <taxon>Viridiplantae</taxon>
        <taxon>Chlorophyta</taxon>
        <taxon>Pyramimonadophyceae</taxon>
        <taxon>Pyramimonadales</taxon>
        <taxon>Pyramimonadaceae</taxon>
        <taxon>Cymbomonas</taxon>
    </lineage>
</organism>
<reference evidence="1 2" key="1">
    <citation type="journal article" date="2015" name="Genome Biol. Evol.">
        <title>Comparative Genomics of a Bacterivorous Green Alga Reveals Evolutionary Causalities and Consequences of Phago-Mixotrophic Mode of Nutrition.</title>
        <authorList>
            <person name="Burns J.A."/>
            <person name="Paasch A."/>
            <person name="Narechania A."/>
            <person name="Kim E."/>
        </authorList>
    </citation>
    <scope>NUCLEOTIDE SEQUENCE [LARGE SCALE GENOMIC DNA]</scope>
    <source>
        <strain evidence="1 2">PLY_AMNH</strain>
    </source>
</reference>
<evidence type="ECO:0000313" key="2">
    <source>
        <dbReference type="Proteomes" id="UP001190700"/>
    </source>
</evidence>
<name>A0AAE0FZ37_9CHLO</name>
<dbReference type="EMBL" id="LGRX02011813">
    <property type="protein sequence ID" value="KAK3268468.1"/>
    <property type="molecule type" value="Genomic_DNA"/>
</dbReference>
<sequence>MAASAGVSTSDVVFLTIQSGSASLTSTVHFPSTATSTSDAFSATLAANPAGVFTDFGSQYGSISASDISIGVTSRVYSPPPAPHTARSPTLTRPLRYHRATSTVSAIARAPATPTFAPASKSSRGASATFSTSTNSTVVPFHAAYVDAGALAYDNVDEYHVQIQTVGLEAVDTCCVTAEGAPLVITYKAADTAGNEAREVTRQVAVLPICDPPSYACGGESSETVCAVCTDVTEGNSTVIECECPSLIDSAVEPAAVTVEEFQPVPDTSPPMLTPLGDGELAVTSSGTKIMLHHLLQSEAWVDPGVDAYDDIDGDVSAFVASYGALLVDTAIETPEDDPYVITYSVSLLLSLPSHPFLPATGALVLT</sequence>
<comment type="caution">
    <text evidence="1">The sequence shown here is derived from an EMBL/GenBank/DDBJ whole genome shotgun (WGS) entry which is preliminary data.</text>
</comment>
<dbReference type="Proteomes" id="UP001190700">
    <property type="component" value="Unassembled WGS sequence"/>
</dbReference>
<dbReference type="AlphaFoldDB" id="A0AAE0FZ37"/>